<feature type="transmembrane region" description="Helical" evidence="1">
    <location>
        <begin position="491"/>
        <end position="513"/>
    </location>
</feature>
<sequence>MQLIRDDWKIVTYYDMEPYWHGNAACNKYLSYLEQLCTKLRDVSHCDVIQIQLKQEYSELEYYNHLLLSQHSSTRPERRQRRGLINGVGYLANTLFGVLDERFADQYKQDIQVIQYNENHLFSLMKNQTSIIEAEYNVLKRKEISINKQHKLLNLLSMKLNKLQNSVKNQSELNQIMNDFSLGAIATSKILRNLKTIQNTLLDTITDVYHGRLNFHLLSPDQLKDTLNKIFLILVTLNENFRNVYNLLRVKARMLDDCLLFELRLPLVTRDSYEIMKIILVPQVINNTSMAPIVPIADYVAINLKKDSYPTMSIHDIKSCLSDTDTFLCYSQKPIYHFKSDEKLCEPEPGTGKCKVTIASCSNQWTDINKLNKYLYFCCDECYIRVLCEDQISAARLESGGILGVEQGCIIKTDTFTAHSHYEGLSNINIKNQILVPVIEPINHITDVGISIPQIQNETIFHDKDLEDIKKQIRFLKANENLPQQVSVHDIHHYTAFYVVVGAALVVSAVLVVRRIRARRVARQAAARVALESSQVAARSTANSSAGGGGAVKLVIRRSDL</sequence>
<keyword evidence="1" id="KW-0472">Membrane</keyword>
<dbReference type="AlphaFoldDB" id="A0A5E4QYW0"/>
<keyword evidence="1" id="KW-1133">Transmembrane helix</keyword>
<reference evidence="2 3" key="1">
    <citation type="submission" date="2017-07" db="EMBL/GenBank/DDBJ databases">
        <authorList>
            <person name="Talla V."/>
            <person name="Backstrom N."/>
        </authorList>
    </citation>
    <scope>NUCLEOTIDE SEQUENCE [LARGE SCALE GENOMIC DNA]</scope>
</reference>
<keyword evidence="3" id="KW-1185">Reference proteome</keyword>
<dbReference type="InterPro" id="IPR022048">
    <property type="entry name" value="Envelope_fusion-like"/>
</dbReference>
<evidence type="ECO:0000256" key="1">
    <source>
        <dbReference type="SAM" id="Phobius"/>
    </source>
</evidence>
<organism evidence="2 3">
    <name type="scientific">Leptidea sinapis</name>
    <dbReference type="NCBI Taxonomy" id="189913"/>
    <lineage>
        <taxon>Eukaryota</taxon>
        <taxon>Metazoa</taxon>
        <taxon>Ecdysozoa</taxon>
        <taxon>Arthropoda</taxon>
        <taxon>Hexapoda</taxon>
        <taxon>Insecta</taxon>
        <taxon>Pterygota</taxon>
        <taxon>Neoptera</taxon>
        <taxon>Endopterygota</taxon>
        <taxon>Lepidoptera</taxon>
        <taxon>Glossata</taxon>
        <taxon>Ditrysia</taxon>
        <taxon>Papilionoidea</taxon>
        <taxon>Pieridae</taxon>
        <taxon>Dismorphiinae</taxon>
        <taxon>Leptidea</taxon>
    </lineage>
</organism>
<protein>
    <recommendedName>
        <fullName evidence="4">Envelope fusion protein</fullName>
    </recommendedName>
</protein>
<proteinExistence type="predicted"/>
<name>A0A5E4QYW0_9NEOP</name>
<evidence type="ECO:0000313" key="2">
    <source>
        <dbReference type="EMBL" id="VVD02842.1"/>
    </source>
</evidence>
<dbReference type="Pfam" id="PF12259">
    <property type="entry name" value="Baculo_F"/>
    <property type="match status" value="1"/>
</dbReference>
<evidence type="ECO:0000313" key="3">
    <source>
        <dbReference type="Proteomes" id="UP000324832"/>
    </source>
</evidence>
<evidence type="ECO:0008006" key="4">
    <source>
        <dbReference type="Google" id="ProtNLM"/>
    </source>
</evidence>
<accession>A0A5E4QYW0</accession>
<dbReference type="Proteomes" id="UP000324832">
    <property type="component" value="Unassembled WGS sequence"/>
</dbReference>
<dbReference type="EMBL" id="FZQP02006377">
    <property type="protein sequence ID" value="VVD02842.1"/>
    <property type="molecule type" value="Genomic_DNA"/>
</dbReference>
<gene>
    <name evidence="2" type="ORF">LSINAPIS_LOCUS12969</name>
</gene>
<keyword evidence="1" id="KW-0812">Transmembrane</keyword>